<proteinExistence type="predicted"/>
<keyword evidence="1" id="KW-1133">Transmembrane helix</keyword>
<organism evidence="2 3">
    <name type="scientific">Streptomyces resistomycificus</name>
    <dbReference type="NCBI Taxonomy" id="67356"/>
    <lineage>
        <taxon>Bacteria</taxon>
        <taxon>Bacillati</taxon>
        <taxon>Actinomycetota</taxon>
        <taxon>Actinomycetes</taxon>
        <taxon>Kitasatosporales</taxon>
        <taxon>Streptomycetaceae</taxon>
        <taxon>Streptomyces</taxon>
        <taxon>Streptomyces aurantiacus group</taxon>
    </lineage>
</organism>
<dbReference type="EMBL" id="LGUS01000094">
    <property type="protein sequence ID" value="KOG38130.1"/>
    <property type="molecule type" value="Genomic_DNA"/>
</dbReference>
<keyword evidence="1" id="KW-0472">Membrane</keyword>
<dbReference type="AlphaFoldDB" id="A0A0L8LJ62"/>
<sequence length="60" mass="6589">MVSMNATQMQGLIGMLAVLGLLVLMVTPAVIGILHERRVDRQIKEAQNQRSSGRRMARAA</sequence>
<protein>
    <submittedName>
        <fullName evidence="2">Uncharacterized protein</fullName>
    </submittedName>
</protein>
<evidence type="ECO:0000313" key="2">
    <source>
        <dbReference type="EMBL" id="KOG38130.1"/>
    </source>
</evidence>
<dbReference type="eggNOG" id="ENOG5031YG1">
    <property type="taxonomic scope" value="Bacteria"/>
</dbReference>
<evidence type="ECO:0000256" key="1">
    <source>
        <dbReference type="SAM" id="Phobius"/>
    </source>
</evidence>
<dbReference type="Proteomes" id="UP000037251">
    <property type="component" value="Unassembled WGS sequence"/>
</dbReference>
<name>A0A0L8LJ62_9ACTN</name>
<accession>A0A0L8LJ62</accession>
<dbReference type="PATRIC" id="fig|67356.5.peg.2229"/>
<keyword evidence="3" id="KW-1185">Reference proteome</keyword>
<reference evidence="3" key="1">
    <citation type="submission" date="2015-07" db="EMBL/GenBank/DDBJ databases">
        <authorList>
            <person name="Ju K.-S."/>
            <person name="Doroghazi J.R."/>
            <person name="Metcalf W.W."/>
        </authorList>
    </citation>
    <scope>NUCLEOTIDE SEQUENCE [LARGE SCALE GENOMIC DNA]</scope>
    <source>
        <strain evidence="3">NRRL 2290</strain>
    </source>
</reference>
<feature type="transmembrane region" description="Helical" evidence="1">
    <location>
        <begin position="12"/>
        <end position="34"/>
    </location>
</feature>
<keyword evidence="1" id="KW-0812">Transmembrane</keyword>
<gene>
    <name evidence="2" type="ORF">ADK37_10335</name>
</gene>
<evidence type="ECO:0000313" key="3">
    <source>
        <dbReference type="Proteomes" id="UP000037251"/>
    </source>
</evidence>
<comment type="caution">
    <text evidence="2">The sequence shown here is derived from an EMBL/GenBank/DDBJ whole genome shotgun (WGS) entry which is preliminary data.</text>
</comment>